<evidence type="ECO:0000313" key="1">
    <source>
        <dbReference type="EMBL" id="KAH7906032.1"/>
    </source>
</evidence>
<reference evidence="1" key="1">
    <citation type="journal article" date="2021" name="New Phytol.">
        <title>Evolutionary innovations through gain and loss of genes in the ectomycorrhizal Boletales.</title>
        <authorList>
            <person name="Wu G."/>
            <person name="Miyauchi S."/>
            <person name="Morin E."/>
            <person name="Kuo A."/>
            <person name="Drula E."/>
            <person name="Varga T."/>
            <person name="Kohler A."/>
            <person name="Feng B."/>
            <person name="Cao Y."/>
            <person name="Lipzen A."/>
            <person name="Daum C."/>
            <person name="Hundley H."/>
            <person name="Pangilinan J."/>
            <person name="Johnson J."/>
            <person name="Barry K."/>
            <person name="LaButti K."/>
            <person name="Ng V."/>
            <person name="Ahrendt S."/>
            <person name="Min B."/>
            <person name="Choi I.G."/>
            <person name="Park H."/>
            <person name="Plett J.M."/>
            <person name="Magnuson J."/>
            <person name="Spatafora J.W."/>
            <person name="Nagy L.G."/>
            <person name="Henrissat B."/>
            <person name="Grigoriev I.V."/>
            <person name="Yang Z.L."/>
            <person name="Xu J."/>
            <person name="Martin F.M."/>
        </authorList>
    </citation>
    <scope>NUCLEOTIDE SEQUENCE</scope>
    <source>
        <strain evidence="1">ATCC 28755</strain>
    </source>
</reference>
<gene>
    <name evidence="1" type="ORF">BJ138DRAFT_1072158</name>
</gene>
<dbReference type="EMBL" id="MU268081">
    <property type="protein sequence ID" value="KAH7906032.1"/>
    <property type="molecule type" value="Genomic_DNA"/>
</dbReference>
<protein>
    <submittedName>
        <fullName evidence="1">Uncharacterized protein</fullName>
    </submittedName>
</protein>
<comment type="caution">
    <text evidence="1">The sequence shown here is derived from an EMBL/GenBank/DDBJ whole genome shotgun (WGS) entry which is preliminary data.</text>
</comment>
<organism evidence="1 2">
    <name type="scientific">Hygrophoropsis aurantiaca</name>
    <dbReference type="NCBI Taxonomy" id="72124"/>
    <lineage>
        <taxon>Eukaryota</taxon>
        <taxon>Fungi</taxon>
        <taxon>Dikarya</taxon>
        <taxon>Basidiomycota</taxon>
        <taxon>Agaricomycotina</taxon>
        <taxon>Agaricomycetes</taxon>
        <taxon>Agaricomycetidae</taxon>
        <taxon>Boletales</taxon>
        <taxon>Coniophorineae</taxon>
        <taxon>Hygrophoropsidaceae</taxon>
        <taxon>Hygrophoropsis</taxon>
    </lineage>
</organism>
<proteinExistence type="predicted"/>
<accession>A0ACB7ZZE1</accession>
<name>A0ACB7ZZE1_9AGAM</name>
<keyword evidence="2" id="KW-1185">Reference proteome</keyword>
<sequence length="1021" mass="111309">MNIGLDDHPLVLELTSLRQTASRFQHEAHTAALKLQRHSLDTSHVLERASYTAHENARLNDEVALLRAFPDITPHPASLQVQELTLALRRSSEKLDLTEALLSERTNELAEARGDLVRAKSSEEGAYELAARMRATVEDARAQERILEDRARVAEENRRMTDLVVQEYADLVRSLEGRASVGNPIGNPNSSSKLNLTSNGSTSTLTLVDSLHEGKNGLQRLFQEFNAEHETLDGQISDLRAQVSTLQARLEAERRTSAHDRMLLARAQAELSKLALDDKTAAKMVARYMKFSQSSTDALQKAMASLKARHAGTLNTVTSSLAATQNALTNERVRSSRLRDALDELCEDLAREAYARRREVGVRLALVAREERVAEWLRRWVRRAKERIQRTDGDVTNMPPDTHSAYEQLFLDAQSFVGGLDEDSDPVNHDEHHDDVPLPPSALARIIAAQDGASVLLEELHAETEKRLRLEGETDHALEPRAGESEDSQPLKVPVSSASETLPLTTPHQKSNLSTDNLRADENPMPVITPLDDHNDAPTTTNDTTVQLPSIIPDTTPPISTAVNYPNPTVNSDSEDTSNLMLPSPSMLKSTISSDKELSGDCIAPTRDSLTSALIEESSKEPDLVREGELIVPDSLASQSVVSDNSETNSQLRDTNSDLNTLNLNSKASELLSSLSDAKHRYDTLQLAFRDCHLALKDLKHLSSPNSTPIQGISPLYAALQHLDDHTEDTRVELEIRITDEELLARGFETLLSVPGALPTSESEIDYEDIERDIKAFVDDTDGFVDKFNQKLEDLQHDIAVIKRAVHEVPPSPSPSRQSSSVPLPSSVSSSSPQLHPNANPHPKWPTWTSGLLSSTRTSSNHTSAPTFGSVMTSPRLRHASSFTAEPQSNSIANNSDPLANLKLRIAGSSSYAIHPTPPVSYEITVGPAPTQARPRTMSTMYSLGLGSRSTSLALVSGSGSPRKGSGAGVGGGLAREGPGNGSPMRNSGQDSQRFSSSHNWIQSDAASSDSGDENGQSDIE</sequence>
<evidence type="ECO:0000313" key="2">
    <source>
        <dbReference type="Proteomes" id="UP000790377"/>
    </source>
</evidence>
<dbReference type="Proteomes" id="UP000790377">
    <property type="component" value="Unassembled WGS sequence"/>
</dbReference>